<gene>
    <name evidence="1" type="ORF">HPB50_002311</name>
</gene>
<dbReference type="Proteomes" id="UP000821845">
    <property type="component" value="Chromosome 3"/>
</dbReference>
<reference evidence="1" key="1">
    <citation type="submission" date="2020-05" db="EMBL/GenBank/DDBJ databases">
        <title>Large-scale comparative analyses of tick genomes elucidate their genetic diversity and vector capacities.</title>
        <authorList>
            <person name="Jia N."/>
            <person name="Wang J."/>
            <person name="Shi W."/>
            <person name="Du L."/>
            <person name="Sun Y."/>
            <person name="Zhan W."/>
            <person name="Jiang J."/>
            <person name="Wang Q."/>
            <person name="Zhang B."/>
            <person name="Ji P."/>
            <person name="Sakyi L.B."/>
            <person name="Cui X."/>
            <person name="Yuan T."/>
            <person name="Jiang B."/>
            <person name="Yang W."/>
            <person name="Lam T.T.-Y."/>
            <person name="Chang Q."/>
            <person name="Ding S."/>
            <person name="Wang X."/>
            <person name="Zhu J."/>
            <person name="Ruan X."/>
            <person name="Zhao L."/>
            <person name="Wei J."/>
            <person name="Que T."/>
            <person name="Du C."/>
            <person name="Cheng J."/>
            <person name="Dai P."/>
            <person name="Han X."/>
            <person name="Huang E."/>
            <person name="Gao Y."/>
            <person name="Liu J."/>
            <person name="Shao H."/>
            <person name="Ye R."/>
            <person name="Li L."/>
            <person name="Wei W."/>
            <person name="Wang X."/>
            <person name="Wang C."/>
            <person name="Yang T."/>
            <person name="Huo Q."/>
            <person name="Li W."/>
            <person name="Guo W."/>
            <person name="Chen H."/>
            <person name="Zhou L."/>
            <person name="Ni X."/>
            <person name="Tian J."/>
            <person name="Zhou Y."/>
            <person name="Sheng Y."/>
            <person name="Liu T."/>
            <person name="Pan Y."/>
            <person name="Xia L."/>
            <person name="Li J."/>
            <person name="Zhao F."/>
            <person name="Cao W."/>
        </authorList>
    </citation>
    <scope>NUCLEOTIDE SEQUENCE</scope>
    <source>
        <strain evidence="1">Hyas-2018</strain>
    </source>
</reference>
<evidence type="ECO:0000313" key="2">
    <source>
        <dbReference type="Proteomes" id="UP000821845"/>
    </source>
</evidence>
<organism evidence="1 2">
    <name type="scientific">Hyalomma asiaticum</name>
    <name type="common">Tick</name>
    <dbReference type="NCBI Taxonomy" id="266040"/>
    <lineage>
        <taxon>Eukaryota</taxon>
        <taxon>Metazoa</taxon>
        <taxon>Ecdysozoa</taxon>
        <taxon>Arthropoda</taxon>
        <taxon>Chelicerata</taxon>
        <taxon>Arachnida</taxon>
        <taxon>Acari</taxon>
        <taxon>Parasitiformes</taxon>
        <taxon>Ixodida</taxon>
        <taxon>Ixodoidea</taxon>
        <taxon>Ixodidae</taxon>
        <taxon>Hyalomminae</taxon>
        <taxon>Hyalomma</taxon>
    </lineage>
</organism>
<evidence type="ECO:0000313" key="1">
    <source>
        <dbReference type="EMBL" id="KAH6934945.1"/>
    </source>
</evidence>
<accession>A0ACB7SJR2</accession>
<keyword evidence="2" id="KW-1185">Reference proteome</keyword>
<sequence>MISGAIAVLLAKRSALPTEPWDGYSDDASAYARKWATFSMKRKAFCENKGTTTQVSTLNDRTHATDLQVTKTDGSILNKTPGDLIESGTLDARICGDKNIPMTSKLRFEL</sequence>
<protein>
    <submittedName>
        <fullName evidence="1">Uncharacterized protein</fullName>
    </submittedName>
</protein>
<proteinExistence type="predicted"/>
<name>A0ACB7SJR2_HYAAI</name>
<dbReference type="EMBL" id="CM023483">
    <property type="protein sequence ID" value="KAH6934945.1"/>
    <property type="molecule type" value="Genomic_DNA"/>
</dbReference>
<comment type="caution">
    <text evidence="1">The sequence shown here is derived from an EMBL/GenBank/DDBJ whole genome shotgun (WGS) entry which is preliminary data.</text>
</comment>